<organism evidence="3 4">
    <name type="scientific">Croceimicrobium hydrocarbonivorans</name>
    <dbReference type="NCBI Taxonomy" id="2761580"/>
    <lineage>
        <taxon>Bacteria</taxon>
        <taxon>Pseudomonadati</taxon>
        <taxon>Bacteroidota</taxon>
        <taxon>Flavobacteriia</taxon>
        <taxon>Flavobacteriales</taxon>
        <taxon>Owenweeksiaceae</taxon>
        <taxon>Croceimicrobium</taxon>
    </lineage>
</organism>
<dbReference type="RefSeq" id="WP_210757994.1">
    <property type="nucleotide sequence ID" value="NZ_CP060139.1"/>
</dbReference>
<reference evidence="3 4" key="1">
    <citation type="submission" date="2020-08" db="EMBL/GenBank/DDBJ databases">
        <title>Croceimicrobium hydrocarbonivorans gen. nov., sp. nov., a novel marine bacterium isolated from a bacterial consortium that degrades polyethylene terephthalate.</title>
        <authorList>
            <person name="Liu R."/>
        </authorList>
    </citation>
    <scope>NUCLEOTIDE SEQUENCE [LARGE SCALE GENOMIC DNA]</scope>
    <source>
        <strain evidence="3 4">A20-9</strain>
    </source>
</reference>
<dbReference type="EMBL" id="CP060139">
    <property type="protein sequence ID" value="QNR23462.1"/>
    <property type="molecule type" value="Genomic_DNA"/>
</dbReference>
<gene>
    <name evidence="3" type="ORF">H4K34_13900</name>
</gene>
<dbReference type="Proteomes" id="UP000516305">
    <property type="component" value="Chromosome"/>
</dbReference>
<dbReference type="KEGG" id="chyd:H4K34_13900"/>
<keyword evidence="4" id="KW-1185">Reference proteome</keyword>
<feature type="domain" description="Secretion system C-terminal sorting" evidence="2">
    <location>
        <begin position="447"/>
        <end position="505"/>
    </location>
</feature>
<dbReference type="Pfam" id="PF18962">
    <property type="entry name" value="Por_Secre_tail"/>
    <property type="match status" value="1"/>
</dbReference>
<dbReference type="AlphaFoldDB" id="A0A7H0VCL4"/>
<name>A0A7H0VCL4_9FLAO</name>
<keyword evidence="1" id="KW-0732">Signal</keyword>
<proteinExistence type="predicted"/>
<evidence type="ECO:0000259" key="2">
    <source>
        <dbReference type="Pfam" id="PF18962"/>
    </source>
</evidence>
<dbReference type="InterPro" id="IPR026444">
    <property type="entry name" value="Secre_tail"/>
</dbReference>
<protein>
    <submittedName>
        <fullName evidence="3">T9SS type A sorting domain-containing protein</fullName>
    </submittedName>
</protein>
<accession>A0A7H0VCL4</accession>
<evidence type="ECO:0000256" key="1">
    <source>
        <dbReference type="ARBA" id="ARBA00022729"/>
    </source>
</evidence>
<evidence type="ECO:0000313" key="3">
    <source>
        <dbReference type="EMBL" id="QNR23462.1"/>
    </source>
</evidence>
<sequence>MRRILIVLIGIFAGQLLNAQAVNRVIKPFPFTFSHCIGARNHSVYLGIQKNQFFETGREDAYVYKLNSSNLATIDSIKLNGLVNGGASNLAVSLWDIQKYEDGILILSSAQDTGSGSCTNIATALTKLDSNLNVLDEVIISEPGTNIQLGTMTIESDFILLGGYITYCDTNLYSAGIGFVNRSSNKLAWTDIGQKFPSSKPRQESLNPSMVNGNLIANFWPQYGPDFYSNYIIDTSFSILDSGSIIDPASGMYPNTLQSHGRFIQTSNGMYQIGNSRSFFDSLPFIPQRLGYWNIGIAKLDSSGNVTKLDTLPLSGFDFQTSEKISSGLFFEIDAIDYSNLDSVLIIQGVNQIGQYNYTSKDTTPFTLISYNLNSNTLNWQKFISTPLTNSYQNIARLSNNHIAISFNEFDWRSDSLPNLRVQVWIFDEFGNVLSTRHFHQNLRSSIYPNPANSHIYLDFPNSSTNLGYEIRDLKGAILKKGSFQDNRSGLYIQDLNAGTYLLLIPELHFSELFIKK</sequence>
<evidence type="ECO:0000313" key="4">
    <source>
        <dbReference type="Proteomes" id="UP000516305"/>
    </source>
</evidence>
<dbReference type="NCBIfam" id="TIGR04183">
    <property type="entry name" value="Por_Secre_tail"/>
    <property type="match status" value="1"/>
</dbReference>